<comment type="caution">
    <text evidence="2">The sequence shown here is derived from an EMBL/GenBank/DDBJ whole genome shotgun (WGS) entry which is preliminary data.</text>
</comment>
<dbReference type="AlphaFoldDB" id="A0A484BDF9"/>
<feature type="region of interest" description="Disordered" evidence="1">
    <location>
        <begin position="31"/>
        <end position="66"/>
    </location>
</feature>
<feature type="compositionally biased region" description="Polar residues" evidence="1">
    <location>
        <begin position="31"/>
        <end position="40"/>
    </location>
</feature>
<feature type="compositionally biased region" description="Basic residues" evidence="1">
    <location>
        <begin position="45"/>
        <end position="54"/>
    </location>
</feature>
<organism evidence="2 3">
    <name type="scientific">Drosophila navojoa</name>
    <name type="common">Fruit fly</name>
    <dbReference type="NCBI Taxonomy" id="7232"/>
    <lineage>
        <taxon>Eukaryota</taxon>
        <taxon>Metazoa</taxon>
        <taxon>Ecdysozoa</taxon>
        <taxon>Arthropoda</taxon>
        <taxon>Hexapoda</taxon>
        <taxon>Insecta</taxon>
        <taxon>Pterygota</taxon>
        <taxon>Neoptera</taxon>
        <taxon>Endopterygota</taxon>
        <taxon>Diptera</taxon>
        <taxon>Brachycera</taxon>
        <taxon>Muscomorpha</taxon>
        <taxon>Ephydroidea</taxon>
        <taxon>Drosophilidae</taxon>
        <taxon>Drosophila</taxon>
    </lineage>
</organism>
<evidence type="ECO:0000313" key="3">
    <source>
        <dbReference type="Proteomes" id="UP000295192"/>
    </source>
</evidence>
<name>A0A484BDF9_DRONA</name>
<evidence type="ECO:0000313" key="2">
    <source>
        <dbReference type="EMBL" id="TDG46332.1"/>
    </source>
</evidence>
<dbReference type="EMBL" id="LSRL02000060">
    <property type="protein sequence ID" value="TDG46332.1"/>
    <property type="molecule type" value="Genomic_DNA"/>
</dbReference>
<reference evidence="2 3" key="1">
    <citation type="journal article" date="2019" name="J. Hered.">
        <title>An Improved Genome Assembly for Drosophila navojoa, the Basal Species in the mojavensis Cluster.</title>
        <authorList>
            <person name="Vanderlinde T."/>
            <person name="Dupim E.G."/>
            <person name="Nazario-Yepiz N.O."/>
            <person name="Carvalho A.B."/>
        </authorList>
    </citation>
    <scope>NUCLEOTIDE SEQUENCE [LARGE SCALE GENOMIC DNA]</scope>
    <source>
        <strain evidence="2">Navoj_Jal97</strain>
        <tissue evidence="2">Whole organism</tissue>
    </source>
</reference>
<gene>
    <name evidence="2" type="ORF">AWZ03_007221</name>
</gene>
<accession>A0A484BDF9</accession>
<sequence>MSKQQLGAAARLLPGSCCAAQLRQIESPGISLTSSGATVHQQQQQKKKKMKKERLAHAGRSGHVFDTSAGGVGGDCWLG</sequence>
<proteinExistence type="predicted"/>
<protein>
    <submittedName>
        <fullName evidence="2">Uncharacterized protein</fullName>
    </submittedName>
</protein>
<keyword evidence="3" id="KW-1185">Reference proteome</keyword>
<evidence type="ECO:0000256" key="1">
    <source>
        <dbReference type="SAM" id="MobiDB-lite"/>
    </source>
</evidence>
<dbReference type="Proteomes" id="UP000295192">
    <property type="component" value="Unassembled WGS sequence"/>
</dbReference>